<dbReference type="PANTHER" id="PTHR28285">
    <property type="entry name" value="PROTEIN BIG1"/>
    <property type="match status" value="1"/>
</dbReference>
<feature type="signal peptide" evidence="11">
    <location>
        <begin position="1"/>
        <end position="18"/>
    </location>
</feature>
<evidence type="ECO:0000256" key="1">
    <source>
        <dbReference type="ARBA" id="ARBA00004115"/>
    </source>
</evidence>
<feature type="transmembrane region" description="Helical" evidence="10">
    <location>
        <begin position="242"/>
        <end position="267"/>
    </location>
</feature>
<gene>
    <name evidence="13" type="ORF">CALCODRAFT_54471</name>
</gene>
<dbReference type="GO" id="GO:0009272">
    <property type="term" value="P:fungal-type cell wall biogenesis"/>
    <property type="evidence" value="ECO:0007669"/>
    <property type="project" value="TreeGrafter"/>
</dbReference>
<dbReference type="InterPro" id="IPR046756">
    <property type="entry name" value="VAS1/VOA1_TM"/>
</dbReference>
<evidence type="ECO:0000256" key="4">
    <source>
        <dbReference type="ARBA" id="ARBA00022692"/>
    </source>
</evidence>
<evidence type="ECO:0000256" key="2">
    <source>
        <dbReference type="ARBA" id="ARBA00008203"/>
    </source>
</evidence>
<reference evidence="13 14" key="1">
    <citation type="journal article" date="2016" name="Mol. Biol. Evol.">
        <title>Comparative Genomics of Early-Diverging Mushroom-Forming Fungi Provides Insights into the Origins of Lignocellulose Decay Capabilities.</title>
        <authorList>
            <person name="Nagy L.G."/>
            <person name="Riley R."/>
            <person name="Tritt A."/>
            <person name="Adam C."/>
            <person name="Daum C."/>
            <person name="Floudas D."/>
            <person name="Sun H."/>
            <person name="Yadav J.S."/>
            <person name="Pangilinan J."/>
            <person name="Larsson K.H."/>
            <person name="Matsuura K."/>
            <person name="Barry K."/>
            <person name="Labutti K."/>
            <person name="Kuo R."/>
            <person name="Ohm R.A."/>
            <person name="Bhattacharya S.S."/>
            <person name="Shirouzu T."/>
            <person name="Yoshinaga Y."/>
            <person name="Martin F.M."/>
            <person name="Grigoriev I.V."/>
            <person name="Hibbett D.S."/>
        </authorList>
    </citation>
    <scope>NUCLEOTIDE SEQUENCE [LARGE SCALE GENOMIC DNA]</scope>
    <source>
        <strain evidence="13 14">HHB12733</strain>
    </source>
</reference>
<dbReference type="OrthoDB" id="10029326at2759"/>
<dbReference type="PANTHER" id="PTHR28285:SF1">
    <property type="entry name" value="PROTEIN BIG1"/>
    <property type="match status" value="1"/>
</dbReference>
<comment type="similarity">
    <text evidence="2">Belongs to the BIG1 family.</text>
</comment>
<dbReference type="GO" id="GO:0071555">
    <property type="term" value="P:cell wall organization"/>
    <property type="evidence" value="ECO:0007669"/>
    <property type="project" value="UniProtKB-KW"/>
</dbReference>
<keyword evidence="8 10" id="KW-0472">Membrane</keyword>
<dbReference type="GO" id="GO:0005789">
    <property type="term" value="C:endoplasmic reticulum membrane"/>
    <property type="evidence" value="ECO:0007669"/>
    <property type="project" value="UniProtKB-SubCell"/>
</dbReference>
<evidence type="ECO:0000256" key="11">
    <source>
        <dbReference type="SAM" id="SignalP"/>
    </source>
</evidence>
<dbReference type="Pfam" id="PF20520">
    <property type="entry name" value="Ac45-VOA1_TM"/>
    <property type="match status" value="1"/>
</dbReference>
<dbReference type="EMBL" id="KV424039">
    <property type="protein sequence ID" value="KZT53390.1"/>
    <property type="molecule type" value="Genomic_DNA"/>
</dbReference>
<protein>
    <recommendedName>
        <fullName evidence="3">Protein BIG1</fullName>
    </recommendedName>
</protein>
<dbReference type="AlphaFoldDB" id="A0A165DRK1"/>
<dbReference type="GO" id="GO:0006078">
    <property type="term" value="P:(1-&gt;6)-beta-D-glucan biosynthetic process"/>
    <property type="evidence" value="ECO:0007669"/>
    <property type="project" value="TreeGrafter"/>
</dbReference>
<comment type="subcellular location">
    <subcellularLocation>
        <location evidence="1">Endoplasmic reticulum membrane</location>
        <topology evidence="1">Single-pass type I membrane protein</topology>
    </subcellularLocation>
</comment>
<keyword evidence="14" id="KW-1185">Reference proteome</keyword>
<evidence type="ECO:0000256" key="10">
    <source>
        <dbReference type="SAM" id="Phobius"/>
    </source>
</evidence>
<feature type="domain" description="V-type proton ATPase subunit S1/VOA1 transmembrane" evidence="12">
    <location>
        <begin position="236"/>
        <end position="274"/>
    </location>
</feature>
<keyword evidence="7 10" id="KW-1133">Transmembrane helix</keyword>
<evidence type="ECO:0000259" key="12">
    <source>
        <dbReference type="Pfam" id="PF20520"/>
    </source>
</evidence>
<dbReference type="InParanoid" id="A0A165DRK1"/>
<dbReference type="InterPro" id="IPR037654">
    <property type="entry name" value="Big1"/>
</dbReference>
<sequence length="286" mass="30966">MARLTLTACLALAGSAVAFRGTVPLVAWSTESSCHLGNLQTESAVTDWDNALQILSIEDLCSHEGIVMVEQSGLHASDLSLLPSSSRLSRRILSSPSLFQAPRLKLPMDLPFDALAGNITSLCGHIAGDWESLELGSVRPDTRYLFRLQMPTLRGSVADRRIMMKEHETLLSDRLESIASLFPSHLVLLSGTPLAPLLFTKRDVDDAATHPPAPFYDTMQIAPDSSADGPFLSRYQILTPGLVSALLVVFVVFLPILMVGIGAVASIQSPVRMEAPKAISQEKKHQ</sequence>
<accession>A0A165DRK1</accession>
<evidence type="ECO:0000256" key="9">
    <source>
        <dbReference type="ARBA" id="ARBA00023316"/>
    </source>
</evidence>
<keyword evidence="4 10" id="KW-0812">Transmembrane</keyword>
<proteinExistence type="inferred from homology"/>
<evidence type="ECO:0000313" key="13">
    <source>
        <dbReference type="EMBL" id="KZT53390.1"/>
    </source>
</evidence>
<evidence type="ECO:0000256" key="8">
    <source>
        <dbReference type="ARBA" id="ARBA00023136"/>
    </source>
</evidence>
<evidence type="ECO:0000313" key="14">
    <source>
        <dbReference type="Proteomes" id="UP000076842"/>
    </source>
</evidence>
<keyword evidence="6" id="KW-0256">Endoplasmic reticulum</keyword>
<evidence type="ECO:0000256" key="5">
    <source>
        <dbReference type="ARBA" id="ARBA00022729"/>
    </source>
</evidence>
<evidence type="ECO:0000256" key="6">
    <source>
        <dbReference type="ARBA" id="ARBA00022824"/>
    </source>
</evidence>
<keyword evidence="5 11" id="KW-0732">Signal</keyword>
<evidence type="ECO:0000256" key="3">
    <source>
        <dbReference type="ARBA" id="ARBA00022089"/>
    </source>
</evidence>
<keyword evidence="9" id="KW-0961">Cell wall biogenesis/degradation</keyword>
<organism evidence="13 14">
    <name type="scientific">Calocera cornea HHB12733</name>
    <dbReference type="NCBI Taxonomy" id="1353952"/>
    <lineage>
        <taxon>Eukaryota</taxon>
        <taxon>Fungi</taxon>
        <taxon>Dikarya</taxon>
        <taxon>Basidiomycota</taxon>
        <taxon>Agaricomycotina</taxon>
        <taxon>Dacrymycetes</taxon>
        <taxon>Dacrymycetales</taxon>
        <taxon>Dacrymycetaceae</taxon>
        <taxon>Calocera</taxon>
    </lineage>
</organism>
<evidence type="ECO:0000256" key="7">
    <source>
        <dbReference type="ARBA" id="ARBA00022989"/>
    </source>
</evidence>
<dbReference type="Proteomes" id="UP000076842">
    <property type="component" value="Unassembled WGS sequence"/>
</dbReference>
<feature type="chain" id="PRO_5007856762" description="Protein BIG1" evidence="11">
    <location>
        <begin position="19"/>
        <end position="286"/>
    </location>
</feature>
<name>A0A165DRK1_9BASI</name>